<comment type="caution">
    <text evidence="2">The sequence shown here is derived from an EMBL/GenBank/DDBJ whole genome shotgun (WGS) entry which is preliminary data.</text>
</comment>
<reference evidence="2 3" key="1">
    <citation type="submission" date="2021-06" db="EMBL/GenBank/DDBJ databases">
        <authorList>
            <person name="Sun Q."/>
            <person name="Li D."/>
        </authorList>
    </citation>
    <scope>NUCLEOTIDE SEQUENCE [LARGE SCALE GENOMIC DNA]</scope>
    <source>
        <strain evidence="2 3">MSJ-11</strain>
    </source>
</reference>
<gene>
    <name evidence="2" type="ORF">KQI86_02200</name>
</gene>
<proteinExistence type="predicted"/>
<name>A0ABS6ED47_9CLOT</name>
<evidence type="ECO:0008006" key="4">
    <source>
        <dbReference type="Google" id="ProtNLM"/>
    </source>
</evidence>
<dbReference type="Proteomes" id="UP000726170">
    <property type="component" value="Unassembled WGS sequence"/>
</dbReference>
<keyword evidence="1" id="KW-1133">Transmembrane helix</keyword>
<sequence>MAKNIKTIKEPRYTWLLYFAIFFTTMSLFTYETLLTRLFSVILTYNLVFVVVSFAILGSGLGGILAYRALQMRKDVENILVFSSVLLPISFIVSISIMYLFPFVPTYLIYMPASLFPFILGGVITSIIFKERSKYSGKLYLMDLFGAAIGSLLIIKLMNSFGFLKSVVVVSIVMIISAILISSFYKKRQAIILSSSLLVIMSLLSLNNNLFDSIEKRFYSYYTSPATVIGRLNNSKENAEISFSKWDAISKTDVIDIKDKNEKLIVTDGGATAPIVKFDGNLKSVQNLKSEVNSIAFSFGKNEKSLVIGSGGGKDVLFALLGGSKKVDAVEINPSTITAVNKFKEFSGDIYNYPGVNLYNQDGRYFIENSKEKYDNIYLSMVMTNSVENTMYSLAEYYIFTQEAFNQYFDHLSDNGKLTFMLHDRKDLMKVVNTGIKVLMDRGVKEKDVTNHFVIINGITEAESEVHGNKVVMPLVMFKDVPFSQEEIDSILNTANLQNRDMIHYTGSEMEPYKSLKTGEINYKQLIDKIDFNSKPINDNSPFFYNYSKFVPEVMILIIVAILIIYQSIKKRFITKRDHEKASIYFAALGMAFMLVEIPLIQKMVLYFGSSSIAFSFVLFSLLVSSGVGSFISGTRIVNKLTAKSPYYILAAGIMIIVNQLGLNTILNLTRDWDTTYKFFVVFFNLFPMGLLMGMAFPSGIQKLCNVKKQENIVPLMYGVNGIFSVLGSILAVVISMKFGFNATIYTGAAIYIILFILNPLGTFK</sequence>
<dbReference type="EMBL" id="JAHLQF010000001">
    <property type="protein sequence ID" value="MBU5483120.1"/>
    <property type="molecule type" value="Genomic_DNA"/>
</dbReference>
<feature type="transmembrane region" description="Helical" evidence="1">
    <location>
        <begin position="12"/>
        <end position="31"/>
    </location>
</feature>
<feature type="transmembrane region" description="Helical" evidence="1">
    <location>
        <begin position="140"/>
        <end position="157"/>
    </location>
</feature>
<feature type="transmembrane region" description="Helical" evidence="1">
    <location>
        <begin position="581"/>
        <end position="601"/>
    </location>
</feature>
<evidence type="ECO:0000313" key="2">
    <source>
        <dbReference type="EMBL" id="MBU5483120.1"/>
    </source>
</evidence>
<dbReference type="CDD" id="cd02440">
    <property type="entry name" value="AdoMet_MTases"/>
    <property type="match status" value="1"/>
</dbReference>
<organism evidence="2 3">
    <name type="scientific">Clostridium mobile</name>
    <dbReference type="NCBI Taxonomy" id="2841512"/>
    <lineage>
        <taxon>Bacteria</taxon>
        <taxon>Bacillati</taxon>
        <taxon>Bacillota</taxon>
        <taxon>Clostridia</taxon>
        <taxon>Eubacteriales</taxon>
        <taxon>Clostridiaceae</taxon>
        <taxon>Clostridium</taxon>
    </lineage>
</organism>
<feature type="transmembrane region" description="Helical" evidence="1">
    <location>
        <begin position="43"/>
        <end position="67"/>
    </location>
</feature>
<evidence type="ECO:0000313" key="3">
    <source>
        <dbReference type="Proteomes" id="UP000726170"/>
    </source>
</evidence>
<keyword evidence="3" id="KW-1185">Reference proteome</keyword>
<dbReference type="RefSeq" id="WP_216437522.1">
    <property type="nucleotide sequence ID" value="NZ_JAHLQF010000001.1"/>
</dbReference>
<protein>
    <recommendedName>
        <fullName evidence="4">Spermidine synthase</fullName>
    </recommendedName>
</protein>
<keyword evidence="1" id="KW-0472">Membrane</keyword>
<feature type="transmembrane region" description="Helical" evidence="1">
    <location>
        <begin position="191"/>
        <end position="211"/>
    </location>
</feature>
<feature type="transmembrane region" description="Helical" evidence="1">
    <location>
        <begin position="79"/>
        <end position="101"/>
    </location>
</feature>
<feature type="transmembrane region" description="Helical" evidence="1">
    <location>
        <begin position="647"/>
        <end position="667"/>
    </location>
</feature>
<accession>A0ABS6ED47</accession>
<feature type="transmembrane region" description="Helical" evidence="1">
    <location>
        <begin position="713"/>
        <end position="737"/>
    </location>
</feature>
<feature type="transmembrane region" description="Helical" evidence="1">
    <location>
        <begin position="679"/>
        <end position="701"/>
    </location>
</feature>
<feature type="transmembrane region" description="Helical" evidence="1">
    <location>
        <begin position="550"/>
        <end position="569"/>
    </location>
</feature>
<feature type="transmembrane region" description="Helical" evidence="1">
    <location>
        <begin position="107"/>
        <end position="128"/>
    </location>
</feature>
<keyword evidence="1" id="KW-0812">Transmembrane</keyword>
<feature type="transmembrane region" description="Helical" evidence="1">
    <location>
        <begin position="613"/>
        <end position="635"/>
    </location>
</feature>
<feature type="transmembrane region" description="Helical" evidence="1">
    <location>
        <begin position="163"/>
        <end position="184"/>
    </location>
</feature>
<evidence type="ECO:0000256" key="1">
    <source>
        <dbReference type="SAM" id="Phobius"/>
    </source>
</evidence>
<feature type="transmembrane region" description="Helical" evidence="1">
    <location>
        <begin position="743"/>
        <end position="762"/>
    </location>
</feature>